<dbReference type="InterPro" id="IPR009140">
    <property type="entry name" value="Wnt2"/>
</dbReference>
<dbReference type="SMART" id="SM00097">
    <property type="entry name" value="WNT1"/>
    <property type="match status" value="1"/>
</dbReference>
<name>A0A7R8XC14_9CRUS</name>
<evidence type="ECO:0000256" key="3">
    <source>
        <dbReference type="ARBA" id="ARBA00022473"/>
    </source>
</evidence>
<organism evidence="12">
    <name type="scientific">Darwinula stevensoni</name>
    <dbReference type="NCBI Taxonomy" id="69355"/>
    <lineage>
        <taxon>Eukaryota</taxon>
        <taxon>Metazoa</taxon>
        <taxon>Ecdysozoa</taxon>
        <taxon>Arthropoda</taxon>
        <taxon>Crustacea</taxon>
        <taxon>Oligostraca</taxon>
        <taxon>Ostracoda</taxon>
        <taxon>Podocopa</taxon>
        <taxon>Podocopida</taxon>
        <taxon>Darwinulocopina</taxon>
        <taxon>Darwinuloidea</taxon>
        <taxon>Darwinulidae</taxon>
        <taxon>Darwinula</taxon>
    </lineage>
</organism>
<dbReference type="GO" id="GO:0005125">
    <property type="term" value="F:cytokine activity"/>
    <property type="evidence" value="ECO:0007669"/>
    <property type="project" value="TreeGrafter"/>
</dbReference>
<keyword evidence="10" id="KW-0449">Lipoprotein</keyword>
<dbReference type="PANTHER" id="PTHR12027">
    <property type="entry name" value="WNT RELATED"/>
    <property type="match status" value="1"/>
</dbReference>
<keyword evidence="9" id="KW-0325">Glycoprotein</keyword>
<dbReference type="GO" id="GO:0005109">
    <property type="term" value="F:frizzled binding"/>
    <property type="evidence" value="ECO:0007669"/>
    <property type="project" value="TreeGrafter"/>
</dbReference>
<reference evidence="12" key="1">
    <citation type="submission" date="2020-11" db="EMBL/GenBank/DDBJ databases">
        <authorList>
            <person name="Tran Van P."/>
        </authorList>
    </citation>
    <scope>NUCLEOTIDE SEQUENCE</scope>
</reference>
<evidence type="ECO:0000256" key="6">
    <source>
        <dbReference type="ARBA" id="ARBA00022687"/>
    </source>
</evidence>
<evidence type="ECO:0000313" key="13">
    <source>
        <dbReference type="Proteomes" id="UP000677054"/>
    </source>
</evidence>
<evidence type="ECO:0000256" key="1">
    <source>
        <dbReference type="ARBA" id="ARBA00004498"/>
    </source>
</evidence>
<dbReference type="AlphaFoldDB" id="A0A7R8XC14"/>
<dbReference type="GO" id="GO:0007517">
    <property type="term" value="P:muscle organ development"/>
    <property type="evidence" value="ECO:0007669"/>
    <property type="project" value="UniProtKB-ARBA"/>
</dbReference>
<dbReference type="InterPro" id="IPR043158">
    <property type="entry name" value="Wnt_C"/>
</dbReference>
<dbReference type="FunFam" id="3.30.2460.20:FF:000001">
    <property type="entry name" value="Wnt homolog"/>
    <property type="match status" value="1"/>
</dbReference>
<dbReference type="EMBL" id="LR900166">
    <property type="protein sequence ID" value="CAD7244490.1"/>
    <property type="molecule type" value="Genomic_DNA"/>
</dbReference>
<dbReference type="CDD" id="cd19334">
    <property type="entry name" value="Wnt_Wnt2_like"/>
    <property type="match status" value="1"/>
</dbReference>
<evidence type="ECO:0000256" key="4">
    <source>
        <dbReference type="ARBA" id="ARBA00022525"/>
    </source>
</evidence>
<keyword evidence="8" id="KW-1015">Disulfide bond</keyword>
<evidence type="ECO:0000256" key="11">
    <source>
        <dbReference type="RuleBase" id="RU003500"/>
    </source>
</evidence>
<comment type="subcellular location">
    <subcellularLocation>
        <location evidence="1 11">Secreted</location>
        <location evidence="1 11">Extracellular space</location>
        <location evidence="1 11">Extracellular matrix</location>
    </subcellularLocation>
</comment>
<dbReference type="GO" id="GO:0030182">
    <property type="term" value="P:neuron differentiation"/>
    <property type="evidence" value="ECO:0007669"/>
    <property type="project" value="TreeGrafter"/>
</dbReference>
<dbReference type="GO" id="GO:0000902">
    <property type="term" value="P:cell morphogenesis"/>
    <property type="evidence" value="ECO:0007669"/>
    <property type="project" value="UniProtKB-ARBA"/>
</dbReference>
<proteinExistence type="inferred from homology"/>
<keyword evidence="13" id="KW-1185">Reference proteome</keyword>
<evidence type="ECO:0000256" key="7">
    <source>
        <dbReference type="ARBA" id="ARBA00022729"/>
    </source>
</evidence>
<comment type="similarity">
    <text evidence="2 11">Belongs to the Wnt family.</text>
</comment>
<keyword evidence="5" id="KW-0272">Extracellular matrix</keyword>
<evidence type="ECO:0000256" key="10">
    <source>
        <dbReference type="ARBA" id="ARBA00023288"/>
    </source>
</evidence>
<dbReference type="Gene3D" id="3.30.2460.20">
    <property type="match status" value="1"/>
</dbReference>
<evidence type="ECO:0000313" key="12">
    <source>
        <dbReference type="EMBL" id="CAD7244490.1"/>
    </source>
</evidence>
<evidence type="ECO:0000256" key="2">
    <source>
        <dbReference type="ARBA" id="ARBA00005683"/>
    </source>
</evidence>
<evidence type="ECO:0000256" key="9">
    <source>
        <dbReference type="ARBA" id="ARBA00023180"/>
    </source>
</evidence>
<dbReference type="OrthoDB" id="5945655at2759"/>
<dbReference type="PROSITE" id="PS00246">
    <property type="entry name" value="WNT1"/>
    <property type="match status" value="1"/>
</dbReference>
<dbReference type="Proteomes" id="UP000677054">
    <property type="component" value="Unassembled WGS sequence"/>
</dbReference>
<keyword evidence="4" id="KW-0964">Secreted</keyword>
<keyword evidence="6 11" id="KW-0879">Wnt signaling pathway</keyword>
<dbReference type="EMBL" id="CAJPEV010000649">
    <property type="protein sequence ID" value="CAG0887227.1"/>
    <property type="molecule type" value="Genomic_DNA"/>
</dbReference>
<dbReference type="Pfam" id="PF00110">
    <property type="entry name" value="wnt"/>
    <property type="match status" value="1"/>
</dbReference>
<evidence type="ECO:0000256" key="8">
    <source>
        <dbReference type="ARBA" id="ARBA00023157"/>
    </source>
</evidence>
<dbReference type="InterPro" id="IPR005817">
    <property type="entry name" value="Wnt"/>
</dbReference>
<keyword evidence="7" id="KW-0732">Signal</keyword>
<accession>A0A7R8XC14</accession>
<dbReference type="PRINTS" id="PR01349">
    <property type="entry name" value="WNTPROTEIN"/>
</dbReference>
<protein>
    <recommendedName>
        <fullName evidence="11">Protein Wnt</fullName>
    </recommendedName>
</protein>
<keyword evidence="3 11" id="KW-0217">Developmental protein</keyword>
<evidence type="ECO:0000256" key="5">
    <source>
        <dbReference type="ARBA" id="ARBA00022530"/>
    </source>
</evidence>
<dbReference type="GO" id="GO:0045165">
    <property type="term" value="P:cell fate commitment"/>
    <property type="evidence" value="ECO:0007669"/>
    <property type="project" value="TreeGrafter"/>
</dbReference>
<sequence>MCWFLGQLQLSTAVNPRVYCNHIPGLVRRQRRLCHKYADAMPSVGRGAGIGVAECRFQFRHQRWNCSTVATDASVFGKTILRRSSREAAFVYAISSAGVVYSVSRSCSKGDLAHCRCDPRRTGKHRDTRGEFAWGGCSDDVRFGSLFGRKFVDAREKKVRDARALMNLHNNRAGRKAVRKHMQLECKCHGVSGACTVRTCWASVMDFRSIGSYLKRKYDAATLVTMDQSGRDLVAAVGDHKPPTRGDLVYLEASPDYCLLDQQVGSLGTAGRECNRTSPGTDGCDILCCGRGYDTARVLVTKKCHCKFIWCCEVECQDCREWRDVYTCKAPRRDST</sequence>
<dbReference type="InterPro" id="IPR018161">
    <property type="entry name" value="Wnt_CS"/>
</dbReference>
<comment type="function">
    <text evidence="11">Ligand for members of the frizzled family of seven transmembrane receptors.</text>
</comment>
<dbReference type="GO" id="GO:0060070">
    <property type="term" value="P:canonical Wnt signaling pathway"/>
    <property type="evidence" value="ECO:0007669"/>
    <property type="project" value="TreeGrafter"/>
</dbReference>
<dbReference type="PANTHER" id="PTHR12027:SF37">
    <property type="entry name" value="PROTEIN WNT"/>
    <property type="match status" value="1"/>
</dbReference>
<dbReference type="GO" id="GO:0005615">
    <property type="term" value="C:extracellular space"/>
    <property type="evidence" value="ECO:0007669"/>
    <property type="project" value="TreeGrafter"/>
</dbReference>
<dbReference type="PRINTS" id="PR01842">
    <property type="entry name" value="WNT2PROTEIN"/>
</dbReference>
<gene>
    <name evidence="12" type="ORF">DSTB1V02_LOCUS4384</name>
</gene>